<evidence type="ECO:0000256" key="2">
    <source>
        <dbReference type="SAM" id="Phobius"/>
    </source>
</evidence>
<comment type="caution">
    <text evidence="3">The sequence shown here is derived from an EMBL/GenBank/DDBJ whole genome shotgun (WGS) entry which is preliminary data.</text>
</comment>
<keyword evidence="2" id="KW-0812">Transmembrane</keyword>
<keyword evidence="3" id="KW-0808">Transferase</keyword>
<feature type="transmembrane region" description="Helical" evidence="2">
    <location>
        <begin position="204"/>
        <end position="228"/>
    </location>
</feature>
<dbReference type="GO" id="GO:0016301">
    <property type="term" value="F:kinase activity"/>
    <property type="evidence" value="ECO:0007669"/>
    <property type="project" value="UniProtKB-KW"/>
</dbReference>
<proteinExistence type="predicted"/>
<feature type="region of interest" description="Disordered" evidence="1">
    <location>
        <begin position="139"/>
        <end position="163"/>
    </location>
</feature>
<feature type="compositionally biased region" description="Basic and acidic residues" evidence="1">
    <location>
        <begin position="153"/>
        <end position="163"/>
    </location>
</feature>
<keyword evidence="2" id="KW-1133">Transmembrane helix</keyword>
<feature type="region of interest" description="Disordered" evidence="1">
    <location>
        <begin position="532"/>
        <end position="569"/>
    </location>
</feature>
<keyword evidence="2" id="KW-0472">Membrane</keyword>
<dbReference type="AlphaFoldDB" id="A0AAE1LEK9"/>
<evidence type="ECO:0000256" key="1">
    <source>
        <dbReference type="SAM" id="MobiDB-lite"/>
    </source>
</evidence>
<keyword evidence="3" id="KW-0418">Kinase</keyword>
<feature type="region of interest" description="Disordered" evidence="1">
    <location>
        <begin position="1"/>
        <end position="30"/>
    </location>
</feature>
<feature type="region of interest" description="Disordered" evidence="1">
    <location>
        <begin position="455"/>
        <end position="474"/>
    </location>
</feature>
<name>A0AAE1LEK9_9NEOP</name>
<gene>
    <name evidence="3" type="ORF">KUF71_025201</name>
</gene>
<accession>A0AAE1LEK9</accession>
<keyword evidence="3" id="KW-0675">Receptor</keyword>
<evidence type="ECO:0000313" key="4">
    <source>
        <dbReference type="Proteomes" id="UP001219518"/>
    </source>
</evidence>
<feature type="compositionally biased region" description="Low complexity" evidence="1">
    <location>
        <begin position="539"/>
        <end position="555"/>
    </location>
</feature>
<dbReference type="EMBL" id="JAHWGI010000472">
    <property type="protein sequence ID" value="KAK3915904.1"/>
    <property type="molecule type" value="Genomic_DNA"/>
</dbReference>
<feature type="compositionally biased region" description="Low complexity" evidence="1">
    <location>
        <begin position="10"/>
        <end position="22"/>
    </location>
</feature>
<protein>
    <submittedName>
        <fullName evidence="3">Receptor tyrosine-protein kinase erbB-2</fullName>
    </submittedName>
</protein>
<feature type="compositionally biased region" description="Polar residues" evidence="1">
    <location>
        <begin position="139"/>
        <end position="152"/>
    </location>
</feature>
<keyword evidence="4" id="KW-1185">Reference proteome</keyword>
<organism evidence="3 4">
    <name type="scientific">Frankliniella fusca</name>
    <dbReference type="NCBI Taxonomy" id="407009"/>
    <lineage>
        <taxon>Eukaryota</taxon>
        <taxon>Metazoa</taxon>
        <taxon>Ecdysozoa</taxon>
        <taxon>Arthropoda</taxon>
        <taxon>Hexapoda</taxon>
        <taxon>Insecta</taxon>
        <taxon>Pterygota</taxon>
        <taxon>Neoptera</taxon>
        <taxon>Paraneoptera</taxon>
        <taxon>Thysanoptera</taxon>
        <taxon>Terebrantia</taxon>
        <taxon>Thripoidea</taxon>
        <taxon>Thripidae</taxon>
        <taxon>Frankliniella</taxon>
    </lineage>
</organism>
<reference evidence="3" key="1">
    <citation type="submission" date="2021-07" db="EMBL/GenBank/DDBJ databases">
        <authorList>
            <person name="Catto M.A."/>
            <person name="Jacobson A."/>
            <person name="Kennedy G."/>
            <person name="Labadie P."/>
            <person name="Hunt B.G."/>
            <person name="Srinivasan R."/>
        </authorList>
    </citation>
    <scope>NUCLEOTIDE SEQUENCE</scope>
    <source>
        <strain evidence="3">PL_HMW_Pooled</strain>
        <tissue evidence="3">Head</tissue>
    </source>
</reference>
<reference evidence="3" key="2">
    <citation type="journal article" date="2023" name="BMC Genomics">
        <title>Pest status, molecular evolution, and epigenetic factors derived from the genome assembly of Frankliniella fusca, a thysanopteran phytovirus vector.</title>
        <authorList>
            <person name="Catto M.A."/>
            <person name="Labadie P.E."/>
            <person name="Jacobson A.L."/>
            <person name="Kennedy G.G."/>
            <person name="Srinivasan R."/>
            <person name="Hunt B.G."/>
        </authorList>
    </citation>
    <scope>NUCLEOTIDE SEQUENCE</scope>
    <source>
        <strain evidence="3">PL_HMW_Pooled</strain>
    </source>
</reference>
<dbReference type="Proteomes" id="UP001219518">
    <property type="component" value="Unassembled WGS sequence"/>
</dbReference>
<sequence length="590" mass="65945">MKMGSHGTLPEAAESAQPAQPRAGEEKSCPYAHGKPSVHIEFYIPSRVTFTPLGFNTVHVFDAFSMHQLAAAAELCGFLNQRWSGKPSGQTPHEEQPSLGTITPVITVIMTAVQYYNYKPDDTGGAGRARFGFQWKNQQQTKRLNSGRVESSSAREEKKYSNEGIKTEKSLKEEDSKRFKLRWAIQGRRSCSLQLYLLVKTKPFVTVIAALLGILIFLAVLVVVVIMVHPGRSRMQAGNVLENNLYSFLRSSGLTNLLYRVENAKNASSGRDVWSLSTSAIRFLRSEGLKDDLDVVDCSHKVNVNALERGTQRFYFSINRFKGEGCEHKFFRHEIAQKAVSSDPRFTYTILRNVIKGLYDSFEGSEDSCQSKAMRHPASSVDSLQAKNLLSWVHCIETTASSFFDCQAETVCPTPDVNSTLSLLANQCLEPVPHQNQHHHHHLELHLRLREAAPPQCPTASQHSQPRKHHHQNHNFYHQEKPCPCYCRRTRIENPPPQHHYRYHYGREVELKKIIYGRFSFNHGLDVTLPELPSPPFPSTSTSLLPTTPNSTSPSPGGPGSEEGEAEGLAVLSLLLPPPSLMLGLAAEVS</sequence>
<evidence type="ECO:0000313" key="3">
    <source>
        <dbReference type="EMBL" id="KAK3915904.1"/>
    </source>
</evidence>